<keyword evidence="1" id="KW-0812">Transmembrane</keyword>
<evidence type="ECO:0008006" key="4">
    <source>
        <dbReference type="Google" id="ProtNLM"/>
    </source>
</evidence>
<proteinExistence type="predicted"/>
<feature type="transmembrane region" description="Helical" evidence="1">
    <location>
        <begin position="291"/>
        <end position="308"/>
    </location>
</feature>
<feature type="transmembrane region" description="Helical" evidence="1">
    <location>
        <begin position="44"/>
        <end position="68"/>
    </location>
</feature>
<protein>
    <recommendedName>
        <fullName evidence="4">G-protein coupled receptors family 1 profile domain-containing protein</fullName>
    </recommendedName>
</protein>
<feature type="transmembrane region" description="Helical" evidence="1">
    <location>
        <begin position="122"/>
        <end position="141"/>
    </location>
</feature>
<sequence>MAFINAVLFKSIYGTVLSVLVLLVIILQVLAIRFRWKYSLGTNALIVLTLAFFIYFLNLSNLLMSIGLSTALPSHHICEWGYFYTQFAYGMTRFLSLLFLLQRARLAHSMTPLFSEFYFKRIFPFLVTMIWVVLCVTLFISPGVPGRNVRNGTHKPKMSSNHCEANQQHHSQQIFLAAALAVTIVVVFFIFLFLYPIIKLIQQNENGSSMASINETPCDGIKLSQTEFRVVLKWSLFLSTLSLSISLLTMTVWPLFPNRLFFIPHLDYFVDSVCTFLLLGLLYDHSLCVRVLYLYTYIYKYICVYIFFEPFLKKKKNVYFF</sequence>
<keyword evidence="1" id="KW-1133">Transmembrane helix</keyword>
<name>X6MQZ9_RETFI</name>
<dbReference type="AlphaFoldDB" id="X6MQZ9"/>
<organism evidence="2 3">
    <name type="scientific">Reticulomyxa filosa</name>
    <dbReference type="NCBI Taxonomy" id="46433"/>
    <lineage>
        <taxon>Eukaryota</taxon>
        <taxon>Sar</taxon>
        <taxon>Rhizaria</taxon>
        <taxon>Retaria</taxon>
        <taxon>Foraminifera</taxon>
        <taxon>Monothalamids</taxon>
        <taxon>Reticulomyxidae</taxon>
        <taxon>Reticulomyxa</taxon>
    </lineage>
</organism>
<accession>X6MQZ9</accession>
<evidence type="ECO:0000313" key="3">
    <source>
        <dbReference type="Proteomes" id="UP000023152"/>
    </source>
</evidence>
<dbReference type="EMBL" id="ASPP01018591">
    <property type="protein sequence ID" value="ETO16086.1"/>
    <property type="molecule type" value="Genomic_DNA"/>
</dbReference>
<feature type="transmembrane region" description="Helical" evidence="1">
    <location>
        <begin position="174"/>
        <end position="195"/>
    </location>
</feature>
<keyword evidence="3" id="KW-1185">Reference proteome</keyword>
<reference evidence="2 3" key="1">
    <citation type="journal article" date="2013" name="Curr. Biol.">
        <title>The Genome of the Foraminiferan Reticulomyxa filosa.</title>
        <authorList>
            <person name="Glockner G."/>
            <person name="Hulsmann N."/>
            <person name="Schleicher M."/>
            <person name="Noegel A.A."/>
            <person name="Eichinger L."/>
            <person name="Gallinger C."/>
            <person name="Pawlowski J."/>
            <person name="Sierra R."/>
            <person name="Euteneuer U."/>
            <person name="Pillet L."/>
            <person name="Moustafa A."/>
            <person name="Platzer M."/>
            <person name="Groth M."/>
            <person name="Szafranski K."/>
            <person name="Schliwa M."/>
        </authorList>
    </citation>
    <scope>NUCLEOTIDE SEQUENCE [LARGE SCALE GENOMIC DNA]</scope>
</reference>
<feature type="transmembrane region" description="Helical" evidence="1">
    <location>
        <begin position="268"/>
        <end position="284"/>
    </location>
</feature>
<feature type="transmembrane region" description="Helical" evidence="1">
    <location>
        <begin position="234"/>
        <end position="256"/>
    </location>
</feature>
<feature type="transmembrane region" description="Helical" evidence="1">
    <location>
        <begin position="12"/>
        <end position="32"/>
    </location>
</feature>
<evidence type="ECO:0000313" key="2">
    <source>
        <dbReference type="EMBL" id="ETO16086.1"/>
    </source>
</evidence>
<keyword evidence="1" id="KW-0472">Membrane</keyword>
<comment type="caution">
    <text evidence="2">The sequence shown here is derived from an EMBL/GenBank/DDBJ whole genome shotgun (WGS) entry which is preliminary data.</text>
</comment>
<gene>
    <name evidence="2" type="ORF">RFI_21276</name>
</gene>
<feature type="transmembrane region" description="Helical" evidence="1">
    <location>
        <begin position="80"/>
        <end position="101"/>
    </location>
</feature>
<dbReference type="Proteomes" id="UP000023152">
    <property type="component" value="Unassembled WGS sequence"/>
</dbReference>
<evidence type="ECO:0000256" key="1">
    <source>
        <dbReference type="SAM" id="Phobius"/>
    </source>
</evidence>